<dbReference type="EnsemblBacteria" id="AAB90423">
    <property type="protein sequence ID" value="AAB90423"/>
    <property type="gene ID" value="AF_0828"/>
</dbReference>
<protein>
    <submittedName>
        <fullName evidence="1">Uncharacterized protein</fullName>
    </submittedName>
</protein>
<sequence length="74" mass="8799">MKSILLFAYKKLEGMTIPWHNNWWGEIAKRVKKWTCWSEGGAKNLLNLLLKRYAERKKYESFIGEMVGKGYMVE</sequence>
<reference evidence="1 2" key="1">
    <citation type="journal article" date="1997" name="Nature">
        <title>The complete genome sequence of the hyperthermophilic, sulphate-reducing archaeon Archaeoglobus fulgidus.</title>
        <authorList>
            <person name="Klenk H.P."/>
            <person name="Clayton R.A."/>
            <person name="Tomb J."/>
            <person name="White O."/>
            <person name="Nelson K.E."/>
            <person name="Ketchum K.A."/>
            <person name="Dodson R.J."/>
            <person name="Gwinn M."/>
            <person name="Hickey E.K."/>
            <person name="Peterson J.D."/>
            <person name="Richardson D.L."/>
            <person name="Kerlavage A.R."/>
            <person name="Graham D.E."/>
            <person name="Kyrpides N.C."/>
            <person name="Fleischmann R.D."/>
            <person name="Quackenbush J."/>
            <person name="Lee N.H."/>
            <person name="Sutton G.G."/>
            <person name="Gill S."/>
            <person name="Kirkness E.F."/>
            <person name="Dougherty B.A."/>
            <person name="McKenney K."/>
            <person name="Adams M.D."/>
            <person name="Loftus B."/>
            <person name="Peterson S."/>
            <person name="Reich C.I."/>
            <person name="McNeil L.K."/>
            <person name="Badger J.H."/>
            <person name="Glodek A."/>
            <person name="Zhou L."/>
            <person name="Overbeek R."/>
            <person name="Gocayne J.D."/>
            <person name="Weidman J.F."/>
            <person name="McDonald L."/>
            <person name="Utterback T."/>
            <person name="Cotton M.D."/>
            <person name="Spriggs T."/>
            <person name="Artiach P."/>
            <person name="Kaine B.P."/>
            <person name="Sykes S.M."/>
            <person name="Sadow P.W."/>
            <person name="D'Andrea K.P."/>
            <person name="Bowman C."/>
            <person name="Fujii C."/>
            <person name="Garland S.A."/>
            <person name="Mason T.M."/>
            <person name="Olsen G.J."/>
            <person name="Fraser C.M."/>
            <person name="Smith H.O."/>
            <person name="Woese C.R."/>
            <person name="Venter J.C."/>
        </authorList>
    </citation>
    <scope>NUCLEOTIDE SEQUENCE [LARGE SCALE GENOMIC DNA]</scope>
    <source>
        <strain evidence="2">ATCC 49558 / DSM 4304 / JCM 9628 / NBRC 100126 / VC-16</strain>
    </source>
</reference>
<gene>
    <name evidence="1" type="ordered locus">AF_0828</name>
</gene>
<dbReference type="RefSeq" id="WP_010878331.1">
    <property type="nucleotide sequence ID" value="NC_000917.1"/>
</dbReference>
<accession>O29430</accession>
<evidence type="ECO:0000313" key="2">
    <source>
        <dbReference type="Proteomes" id="UP000002199"/>
    </source>
</evidence>
<dbReference type="PaxDb" id="224325-AF_0828"/>
<dbReference type="Proteomes" id="UP000002199">
    <property type="component" value="Chromosome"/>
</dbReference>
<keyword evidence="2" id="KW-1185">Reference proteome</keyword>
<dbReference type="AlphaFoldDB" id="O29430"/>
<organism evidence="1 2">
    <name type="scientific">Archaeoglobus fulgidus (strain ATCC 49558 / DSM 4304 / JCM 9628 / NBRC 100126 / VC-16)</name>
    <dbReference type="NCBI Taxonomy" id="224325"/>
    <lineage>
        <taxon>Archaea</taxon>
        <taxon>Methanobacteriati</taxon>
        <taxon>Methanobacteriota</taxon>
        <taxon>Archaeoglobi</taxon>
        <taxon>Archaeoglobales</taxon>
        <taxon>Archaeoglobaceae</taxon>
        <taxon>Archaeoglobus</taxon>
    </lineage>
</organism>
<dbReference type="GeneID" id="1484047"/>
<dbReference type="HOGENOM" id="CLU_2678656_0_0_2"/>
<name>O29430_ARCFU</name>
<dbReference type="EMBL" id="AE000782">
    <property type="protein sequence ID" value="AAB90423.1"/>
    <property type="molecule type" value="Genomic_DNA"/>
</dbReference>
<evidence type="ECO:0000313" key="1">
    <source>
        <dbReference type="EMBL" id="AAB90423.1"/>
    </source>
</evidence>
<dbReference type="PIR" id="D69353">
    <property type="entry name" value="D69353"/>
</dbReference>
<dbReference type="KEGG" id="afu:AF_0828"/>
<proteinExistence type="predicted"/>
<dbReference type="eggNOG" id="arCOG04499">
    <property type="taxonomic scope" value="Archaea"/>
</dbReference>